<protein>
    <recommendedName>
        <fullName evidence="1">Reverse transcriptase N-terminal domain-containing protein</fullName>
    </recommendedName>
</protein>
<evidence type="ECO:0000313" key="2">
    <source>
        <dbReference type="EMBL" id="QVY57899.1"/>
    </source>
</evidence>
<dbReference type="Pfam" id="PF13655">
    <property type="entry name" value="RVT_N"/>
    <property type="match status" value="1"/>
</dbReference>
<dbReference type="InterPro" id="IPR025960">
    <property type="entry name" value="RVT_N"/>
</dbReference>
<dbReference type="EMBL" id="MN240356">
    <property type="protein sequence ID" value="QVY57899.1"/>
    <property type="molecule type" value="Genomic_DNA"/>
</dbReference>
<sequence length="439" mass="53013">MTVLKMSSWKSLPWQKINNRVFTLQEKVYKFSAQCKQQSVYKLQDYMLNSSDMKLFAIQSIYNKIKQYYILADQEKYNVEDCDKQAVYSYLVNGKQDNEKNQIIIKNIKQYLVYLCLKPEWNARFEPMYKFNINDQQKYYFIYRLSNFLLNYANENQEALSIQNYSLNSQKINKFINIYSLSYRMQTLPSISYHIDFWLQNQDLPENLWINSNLYIKSKTGMNHLSHLLYSIIGNGFEWYNMITLHYQCKSRRLFNNLYSSLYESTAPEIFTKYRFNSKISLKVIRSLYDIIGYYNCNSNYISIYSKEKNNISKDFGTIYQIKVKNNQIFVVRTNLINYKYFIRYIKKHLYHYDSINRLRANIVMNSVSIIMKIHHLALDFYKCNYPLINFKNINEVFQLLDNMLVKWLKKNKKSKSLICTYSEYLHHRAFCQMSNDLL</sequence>
<gene>
    <name evidence="2" type="primary">ORF439</name>
</gene>
<name>A0A8E7PGI6_9FLOR</name>
<evidence type="ECO:0000259" key="1">
    <source>
        <dbReference type="Pfam" id="PF13655"/>
    </source>
</evidence>
<proteinExistence type="predicted"/>
<keyword evidence="2" id="KW-0934">Plastid</keyword>
<reference evidence="2" key="1">
    <citation type="submission" date="2019-07" db="EMBL/GenBank/DDBJ databases">
        <authorList>
            <person name="Zhang J."/>
            <person name="Liu T."/>
        </authorList>
    </citation>
    <scope>NUCLEOTIDE SEQUENCE</scope>
</reference>
<feature type="domain" description="Reverse transcriptase N-terminal" evidence="1">
    <location>
        <begin position="9"/>
        <end position="61"/>
    </location>
</feature>
<geneLocation type="plastid" evidence="2"/>
<dbReference type="AlphaFoldDB" id="A0A8E7PGI6"/>
<accession>A0A8E7PGI6</accession>
<reference evidence="2" key="2">
    <citation type="journal article" date="2021" name="Genomics">
        <title>Comparative analysis of mitochondrial genomes of Nirvanini and Evacanthini (Hemiptera: Cicadellidae) reveals an explicit evolutionary relationship.</title>
        <authorList>
            <person name="Du Y."/>
            <person name="Liang Z."/>
            <person name="Dietrich C.H."/>
            <person name="Dai W."/>
        </authorList>
    </citation>
    <scope>NUCLEOTIDE SEQUENCE</scope>
</reference>
<organism evidence="2">
    <name type="scientific">Betaphycus gelatinus</name>
    <dbReference type="NCBI Taxonomy" id="1191690"/>
    <lineage>
        <taxon>Eukaryota</taxon>
        <taxon>Rhodophyta</taxon>
        <taxon>Florideophyceae</taxon>
        <taxon>Rhodymeniophycidae</taxon>
        <taxon>Gigartinales</taxon>
        <taxon>Solieriaceae</taxon>
        <taxon>Betaphycus</taxon>
    </lineage>
</organism>